<dbReference type="EMBL" id="LT906465">
    <property type="protein sequence ID" value="SNV31212.1"/>
    <property type="molecule type" value="Genomic_DNA"/>
</dbReference>
<dbReference type="PRINTS" id="PR00719">
    <property type="entry name" value="LMWPTPASE"/>
</dbReference>
<dbReference type="Gene3D" id="3.40.50.2300">
    <property type="match status" value="1"/>
</dbReference>
<dbReference type="InterPro" id="IPR017867">
    <property type="entry name" value="Tyr_phospatase_low_mol_wt"/>
</dbReference>
<evidence type="ECO:0000256" key="2">
    <source>
        <dbReference type="ARBA" id="ARBA00013064"/>
    </source>
</evidence>
<comment type="similarity">
    <text evidence="1">Belongs to the low molecular weight phosphotyrosine protein phosphatase family.</text>
</comment>
<feature type="active site" description="Nucleophile" evidence="5">
    <location>
        <position position="13"/>
    </location>
</feature>
<organism evidence="7 8">
    <name type="scientific">Chryseobacterium taklimakanense</name>
    <dbReference type="NCBI Taxonomy" id="536441"/>
    <lineage>
        <taxon>Bacteria</taxon>
        <taxon>Pseudomonadati</taxon>
        <taxon>Bacteroidota</taxon>
        <taxon>Flavobacteriia</taxon>
        <taxon>Flavobacteriales</taxon>
        <taxon>Weeksellaceae</taxon>
        <taxon>Chryseobacterium group</taxon>
        <taxon>Chryseobacterium</taxon>
    </lineage>
</organism>
<reference evidence="7 8" key="1">
    <citation type="submission" date="2017-06" db="EMBL/GenBank/DDBJ databases">
        <authorList>
            <consortium name="Pathogen Informatics"/>
        </authorList>
    </citation>
    <scope>NUCLEOTIDE SEQUENCE [LARGE SCALE GENOMIC DNA]</scope>
    <source>
        <strain evidence="7 8">NCTC13490</strain>
    </source>
</reference>
<dbReference type="KEGG" id="ctak:4412677_00002"/>
<keyword evidence="3 7" id="KW-0378">Hydrolase</keyword>
<dbReference type="CDD" id="cd16343">
    <property type="entry name" value="LMWPTP"/>
    <property type="match status" value="1"/>
</dbReference>
<keyword evidence="8" id="KW-1185">Reference proteome</keyword>
<protein>
    <recommendedName>
        <fullName evidence="2">protein-tyrosine-phosphatase</fullName>
        <ecNumber evidence="2">3.1.3.48</ecNumber>
    </recommendedName>
</protein>
<dbReference type="InterPro" id="IPR036196">
    <property type="entry name" value="Ptyr_pPase_sf"/>
</dbReference>
<evidence type="ECO:0000256" key="3">
    <source>
        <dbReference type="ARBA" id="ARBA00022801"/>
    </source>
</evidence>
<evidence type="ECO:0000256" key="5">
    <source>
        <dbReference type="PIRSR" id="PIRSR617867-1"/>
    </source>
</evidence>
<sequence length="151" mass="17115">MKILMLCLGNICRSPLAEGILRSKLPEDFEIDSAGTISYHEGKKADHRSIKIAQQYGIDISNHRARIITPKDLEDYDRIFCMDLENYKDAVSMASTEEQWQKIGLILNEAGNHGDQIEVPDPYWSEMDAFDNVYKMLDAACDSIAKNLTSK</sequence>
<proteinExistence type="inferred from homology"/>
<feature type="active site" description="Proton donor" evidence="5">
    <location>
        <position position="121"/>
    </location>
</feature>
<evidence type="ECO:0000256" key="1">
    <source>
        <dbReference type="ARBA" id="ARBA00011063"/>
    </source>
</evidence>
<name>A0A239W9Y6_9FLAO</name>
<dbReference type="InterPro" id="IPR050438">
    <property type="entry name" value="LMW_PTPase"/>
</dbReference>
<dbReference type="SUPFAM" id="SSF52788">
    <property type="entry name" value="Phosphotyrosine protein phosphatases I"/>
    <property type="match status" value="1"/>
</dbReference>
<evidence type="ECO:0000259" key="6">
    <source>
        <dbReference type="SMART" id="SM00226"/>
    </source>
</evidence>
<accession>A0A239W9Y6</accession>
<dbReference type="SMART" id="SM00226">
    <property type="entry name" value="LMWPc"/>
    <property type="match status" value="1"/>
</dbReference>
<evidence type="ECO:0000313" key="7">
    <source>
        <dbReference type="EMBL" id="SNV31212.1"/>
    </source>
</evidence>
<dbReference type="PANTHER" id="PTHR11717:SF7">
    <property type="entry name" value="LOW MOLECULAR WEIGHT PHOSPHOTYROSINE PROTEIN PHOSPHATASE"/>
    <property type="match status" value="1"/>
</dbReference>
<dbReference type="InterPro" id="IPR023485">
    <property type="entry name" value="Ptyr_pPase"/>
</dbReference>
<evidence type="ECO:0000313" key="8">
    <source>
        <dbReference type="Proteomes" id="UP000215196"/>
    </source>
</evidence>
<evidence type="ECO:0000256" key="4">
    <source>
        <dbReference type="ARBA" id="ARBA00022912"/>
    </source>
</evidence>
<dbReference type="Pfam" id="PF01451">
    <property type="entry name" value="LMWPc"/>
    <property type="match status" value="1"/>
</dbReference>
<keyword evidence="4" id="KW-0904">Protein phosphatase</keyword>
<dbReference type="RefSeq" id="WP_095069182.1">
    <property type="nucleotide sequence ID" value="NZ_LT906465.1"/>
</dbReference>
<dbReference type="GO" id="GO:0004725">
    <property type="term" value="F:protein tyrosine phosphatase activity"/>
    <property type="evidence" value="ECO:0007669"/>
    <property type="project" value="UniProtKB-EC"/>
</dbReference>
<dbReference type="AlphaFoldDB" id="A0A239W9Y6"/>
<dbReference type="EC" id="3.1.3.48" evidence="2"/>
<feature type="domain" description="Phosphotyrosine protein phosphatase I" evidence="6">
    <location>
        <begin position="1"/>
        <end position="147"/>
    </location>
</feature>
<gene>
    <name evidence="7" type="primary">wzb</name>
    <name evidence="7" type="ORF">SAMEA4412677_00002</name>
</gene>
<dbReference type="Proteomes" id="UP000215196">
    <property type="component" value="Chromosome 1"/>
</dbReference>
<dbReference type="PANTHER" id="PTHR11717">
    <property type="entry name" value="LOW MOLECULAR WEIGHT PROTEIN TYROSINE PHOSPHATASE"/>
    <property type="match status" value="1"/>
</dbReference>
<feature type="active site" description="Nucleophile" evidence="5">
    <location>
        <position position="7"/>
    </location>
</feature>